<evidence type="ECO:0000256" key="1">
    <source>
        <dbReference type="ARBA" id="ARBA00004141"/>
    </source>
</evidence>
<dbReference type="Proteomes" id="UP001256711">
    <property type="component" value="Unassembled WGS sequence"/>
</dbReference>
<feature type="transmembrane region" description="Helical" evidence="6">
    <location>
        <begin position="12"/>
        <end position="36"/>
    </location>
</feature>
<organism evidence="8 9">
    <name type="scientific">Enterococcus asini</name>
    <dbReference type="NCBI Taxonomy" id="57732"/>
    <lineage>
        <taxon>Bacteria</taxon>
        <taxon>Bacillati</taxon>
        <taxon>Bacillota</taxon>
        <taxon>Bacilli</taxon>
        <taxon>Lactobacillales</taxon>
        <taxon>Enterococcaceae</taxon>
        <taxon>Enterococcus</taxon>
    </lineage>
</organism>
<name>A0AAW8TT02_9ENTE</name>
<accession>A0AAW8TT02</accession>
<dbReference type="RefSeq" id="WP_270596650.1">
    <property type="nucleotide sequence ID" value="NZ_JAQESC010000001.1"/>
</dbReference>
<gene>
    <name evidence="8" type="ORF">P7H43_02730</name>
</gene>
<keyword evidence="4 6" id="KW-1133">Transmembrane helix</keyword>
<evidence type="ECO:0000259" key="7">
    <source>
        <dbReference type="Pfam" id="PF04138"/>
    </source>
</evidence>
<dbReference type="InterPro" id="IPR051401">
    <property type="entry name" value="GtrA_CellWall_Glycosyl"/>
</dbReference>
<evidence type="ECO:0000256" key="4">
    <source>
        <dbReference type="ARBA" id="ARBA00022989"/>
    </source>
</evidence>
<proteinExistence type="inferred from homology"/>
<comment type="similarity">
    <text evidence="2">Belongs to the GtrA family.</text>
</comment>
<feature type="transmembrane region" description="Helical" evidence="6">
    <location>
        <begin position="88"/>
        <end position="108"/>
    </location>
</feature>
<evidence type="ECO:0000313" key="9">
    <source>
        <dbReference type="Proteomes" id="UP001256711"/>
    </source>
</evidence>
<evidence type="ECO:0000313" key="8">
    <source>
        <dbReference type="EMBL" id="MDT2809411.1"/>
    </source>
</evidence>
<evidence type="ECO:0000256" key="3">
    <source>
        <dbReference type="ARBA" id="ARBA00022692"/>
    </source>
</evidence>
<comment type="caution">
    <text evidence="8">The sequence shown here is derived from an EMBL/GenBank/DDBJ whole genome shotgun (WGS) entry which is preliminary data.</text>
</comment>
<comment type="subcellular location">
    <subcellularLocation>
        <location evidence="1">Membrane</location>
        <topology evidence="1">Multi-pass membrane protein</topology>
    </subcellularLocation>
</comment>
<dbReference type="PANTHER" id="PTHR38459:SF5">
    <property type="entry name" value="CELL WALL TEICHOIC ACID GLYCOSYLATION PROTEIN GTCA"/>
    <property type="match status" value="1"/>
</dbReference>
<dbReference type="AlphaFoldDB" id="A0AAW8TT02"/>
<sequence>MFKKFQVFLETRNLWEVFIYLFFGGLTTSVNLIVFFCAREVFHAGLVISNSLAWILSVLFAFVTNKRWVFRSRTEGVAAYLQEFGKFVFYRALSYFLDMGSMLLFVQVFHSGDFLAKIVSQVLVVVANYLFSKWFIFTGGQEE</sequence>
<keyword evidence="5 6" id="KW-0472">Membrane</keyword>
<protein>
    <submittedName>
        <fullName evidence="8">GtrA family protein</fullName>
    </submittedName>
</protein>
<dbReference type="GO" id="GO:0005886">
    <property type="term" value="C:plasma membrane"/>
    <property type="evidence" value="ECO:0007669"/>
    <property type="project" value="TreeGrafter"/>
</dbReference>
<dbReference type="PANTHER" id="PTHR38459">
    <property type="entry name" value="PROPHAGE BACTOPRENOL-LINKED GLUCOSE TRANSLOCASE HOMOLOG"/>
    <property type="match status" value="1"/>
</dbReference>
<evidence type="ECO:0000256" key="2">
    <source>
        <dbReference type="ARBA" id="ARBA00009399"/>
    </source>
</evidence>
<feature type="transmembrane region" description="Helical" evidence="6">
    <location>
        <begin position="114"/>
        <end position="131"/>
    </location>
</feature>
<dbReference type="Pfam" id="PF04138">
    <property type="entry name" value="GtrA_DPMS_TM"/>
    <property type="match status" value="1"/>
</dbReference>
<keyword evidence="3 6" id="KW-0812">Transmembrane</keyword>
<dbReference type="InterPro" id="IPR007267">
    <property type="entry name" value="GtrA_DPMS_TM"/>
</dbReference>
<feature type="transmembrane region" description="Helical" evidence="6">
    <location>
        <begin position="42"/>
        <end position="63"/>
    </location>
</feature>
<evidence type="ECO:0000256" key="6">
    <source>
        <dbReference type="SAM" id="Phobius"/>
    </source>
</evidence>
<feature type="domain" description="GtrA/DPMS transmembrane" evidence="7">
    <location>
        <begin position="20"/>
        <end position="137"/>
    </location>
</feature>
<reference evidence="8" key="1">
    <citation type="submission" date="2023-03" db="EMBL/GenBank/DDBJ databases">
        <authorList>
            <person name="Shen W."/>
            <person name="Cai J."/>
        </authorList>
    </citation>
    <scope>NUCLEOTIDE SEQUENCE</scope>
    <source>
        <strain evidence="8">B226-2</strain>
    </source>
</reference>
<evidence type="ECO:0000256" key="5">
    <source>
        <dbReference type="ARBA" id="ARBA00023136"/>
    </source>
</evidence>
<dbReference type="EMBL" id="JARQBJ010000001">
    <property type="protein sequence ID" value="MDT2809411.1"/>
    <property type="molecule type" value="Genomic_DNA"/>
</dbReference>
<dbReference type="GO" id="GO:0000271">
    <property type="term" value="P:polysaccharide biosynthetic process"/>
    <property type="evidence" value="ECO:0007669"/>
    <property type="project" value="InterPro"/>
</dbReference>